<name>A0A377R2J5_9NEIS</name>
<dbReference type="EMBL" id="UGJJ01000003">
    <property type="protein sequence ID" value="STR03158.1"/>
    <property type="molecule type" value="Genomic_DNA"/>
</dbReference>
<dbReference type="RefSeq" id="WP_245944108.1">
    <property type="nucleotide sequence ID" value="NZ_UGJJ01000003.1"/>
</dbReference>
<evidence type="ECO:0000313" key="2">
    <source>
        <dbReference type="Proteomes" id="UP000254293"/>
    </source>
</evidence>
<keyword evidence="2" id="KW-1185">Reference proteome</keyword>
<dbReference type="AlphaFoldDB" id="A0A377R2J5"/>
<protein>
    <submittedName>
        <fullName evidence="1">Uncharacterized protein</fullName>
    </submittedName>
</protein>
<sequence>MKTFEKTWKTAYRGIEIEVHNFWNFEKSGETIYINGRKVHGREVAMASAKLSSVAGLWLEYEENGVSITVKIGTAWHLLGTACQILINGKHHYGNRVVLFAKKPEQAV</sequence>
<accession>A0A377R2J5</accession>
<evidence type="ECO:0000313" key="1">
    <source>
        <dbReference type="EMBL" id="STR03158.1"/>
    </source>
</evidence>
<proteinExistence type="predicted"/>
<dbReference type="Proteomes" id="UP000254293">
    <property type="component" value="Unassembled WGS sequence"/>
</dbReference>
<gene>
    <name evidence="1" type="ORF">NCTC13336_02054</name>
</gene>
<organism evidence="1 2">
    <name type="scientific">Kingella potus</name>
    <dbReference type="NCBI Taxonomy" id="265175"/>
    <lineage>
        <taxon>Bacteria</taxon>
        <taxon>Pseudomonadati</taxon>
        <taxon>Pseudomonadota</taxon>
        <taxon>Betaproteobacteria</taxon>
        <taxon>Neisseriales</taxon>
        <taxon>Neisseriaceae</taxon>
        <taxon>Kingella</taxon>
    </lineage>
</organism>
<reference evidence="1 2" key="1">
    <citation type="submission" date="2018-06" db="EMBL/GenBank/DDBJ databases">
        <authorList>
            <consortium name="Pathogen Informatics"/>
            <person name="Doyle S."/>
        </authorList>
    </citation>
    <scope>NUCLEOTIDE SEQUENCE [LARGE SCALE GENOMIC DNA]</scope>
    <source>
        <strain evidence="1 2">NCTC13336</strain>
    </source>
</reference>